<reference evidence="1 2" key="1">
    <citation type="journal article" date="2018" name="Front. Plant Sci.">
        <title>Red Clover (Trifolium pratense) and Zigzag Clover (T. medium) - A Picture of Genomic Similarities and Differences.</title>
        <authorList>
            <person name="Dluhosova J."/>
            <person name="Istvanek J."/>
            <person name="Nedelnik J."/>
            <person name="Repkova J."/>
        </authorList>
    </citation>
    <scope>NUCLEOTIDE SEQUENCE [LARGE SCALE GENOMIC DNA]</scope>
    <source>
        <strain evidence="2">cv. 10/8</strain>
        <tissue evidence="1">Leaf</tissue>
    </source>
</reference>
<name>A0A392VN17_9FABA</name>
<dbReference type="EMBL" id="LXQA011215712">
    <property type="protein sequence ID" value="MCI89277.1"/>
    <property type="molecule type" value="Genomic_DNA"/>
</dbReference>
<protein>
    <submittedName>
        <fullName evidence="1">Uncharacterized protein</fullName>
    </submittedName>
</protein>
<evidence type="ECO:0000313" key="2">
    <source>
        <dbReference type="Proteomes" id="UP000265520"/>
    </source>
</evidence>
<feature type="non-terminal residue" evidence="1">
    <location>
        <position position="49"/>
    </location>
</feature>
<evidence type="ECO:0000313" key="1">
    <source>
        <dbReference type="EMBL" id="MCI89277.1"/>
    </source>
</evidence>
<organism evidence="1 2">
    <name type="scientific">Trifolium medium</name>
    <dbReference type="NCBI Taxonomy" id="97028"/>
    <lineage>
        <taxon>Eukaryota</taxon>
        <taxon>Viridiplantae</taxon>
        <taxon>Streptophyta</taxon>
        <taxon>Embryophyta</taxon>
        <taxon>Tracheophyta</taxon>
        <taxon>Spermatophyta</taxon>
        <taxon>Magnoliopsida</taxon>
        <taxon>eudicotyledons</taxon>
        <taxon>Gunneridae</taxon>
        <taxon>Pentapetalae</taxon>
        <taxon>rosids</taxon>
        <taxon>fabids</taxon>
        <taxon>Fabales</taxon>
        <taxon>Fabaceae</taxon>
        <taxon>Papilionoideae</taxon>
        <taxon>50 kb inversion clade</taxon>
        <taxon>NPAAA clade</taxon>
        <taxon>Hologalegina</taxon>
        <taxon>IRL clade</taxon>
        <taxon>Trifolieae</taxon>
        <taxon>Trifolium</taxon>
    </lineage>
</organism>
<comment type="caution">
    <text evidence="1">The sequence shown here is derived from an EMBL/GenBank/DDBJ whole genome shotgun (WGS) entry which is preliminary data.</text>
</comment>
<dbReference type="Proteomes" id="UP000265520">
    <property type="component" value="Unassembled WGS sequence"/>
</dbReference>
<keyword evidence="2" id="KW-1185">Reference proteome</keyword>
<accession>A0A392VN17</accession>
<sequence>MGGVRAVARLDNAIFEHVINDRCHGFFLGMGVAVRFNVYGGSVWVNWYL</sequence>
<proteinExistence type="predicted"/>
<dbReference type="AlphaFoldDB" id="A0A392VN17"/>